<comment type="caution">
    <text evidence="2">The sequence shown here is derived from an EMBL/GenBank/DDBJ whole genome shotgun (WGS) entry which is preliminary data.</text>
</comment>
<dbReference type="STRING" id="741276.A0A2S5BDT2"/>
<dbReference type="AlphaFoldDB" id="A0A2S5BDT2"/>
<gene>
    <name evidence="2" type="ORF">BMF94_1889</name>
</gene>
<dbReference type="EMBL" id="PJQD01000020">
    <property type="protein sequence ID" value="POY74913.1"/>
    <property type="molecule type" value="Genomic_DNA"/>
</dbReference>
<accession>A0A2S5BDT2</accession>
<proteinExistence type="predicted"/>
<feature type="compositionally biased region" description="Low complexity" evidence="1">
    <location>
        <begin position="56"/>
        <end position="67"/>
    </location>
</feature>
<dbReference type="Proteomes" id="UP000237144">
    <property type="component" value="Unassembled WGS sequence"/>
</dbReference>
<feature type="region of interest" description="Disordered" evidence="1">
    <location>
        <begin position="192"/>
        <end position="215"/>
    </location>
</feature>
<keyword evidence="3" id="KW-1185">Reference proteome</keyword>
<evidence type="ECO:0000256" key="1">
    <source>
        <dbReference type="SAM" id="MobiDB-lite"/>
    </source>
</evidence>
<name>A0A2S5BDT2_9BASI</name>
<organism evidence="2 3">
    <name type="scientific">Rhodotorula taiwanensis</name>
    <dbReference type="NCBI Taxonomy" id="741276"/>
    <lineage>
        <taxon>Eukaryota</taxon>
        <taxon>Fungi</taxon>
        <taxon>Dikarya</taxon>
        <taxon>Basidiomycota</taxon>
        <taxon>Pucciniomycotina</taxon>
        <taxon>Microbotryomycetes</taxon>
        <taxon>Sporidiobolales</taxon>
        <taxon>Sporidiobolaceae</taxon>
        <taxon>Rhodotorula</taxon>
    </lineage>
</organism>
<evidence type="ECO:0000313" key="3">
    <source>
        <dbReference type="Proteomes" id="UP000237144"/>
    </source>
</evidence>
<reference evidence="2 3" key="1">
    <citation type="journal article" date="2018" name="Front. Microbiol.">
        <title>Prospects for Fungal Bioremediation of Acidic Radioactive Waste Sites: Characterization and Genome Sequence of Rhodotorula taiwanensis MD1149.</title>
        <authorList>
            <person name="Tkavc R."/>
            <person name="Matrosova V.Y."/>
            <person name="Grichenko O.E."/>
            <person name="Gostincar C."/>
            <person name="Volpe R.P."/>
            <person name="Klimenkova P."/>
            <person name="Gaidamakova E.K."/>
            <person name="Zhou C.E."/>
            <person name="Stewart B.J."/>
            <person name="Lyman M.G."/>
            <person name="Malfatti S.A."/>
            <person name="Rubinfeld B."/>
            <person name="Courtot M."/>
            <person name="Singh J."/>
            <person name="Dalgard C.L."/>
            <person name="Hamilton T."/>
            <person name="Frey K.G."/>
            <person name="Gunde-Cimerman N."/>
            <person name="Dugan L."/>
            <person name="Daly M.J."/>
        </authorList>
    </citation>
    <scope>NUCLEOTIDE SEQUENCE [LARGE SCALE GENOMIC DNA]</scope>
    <source>
        <strain evidence="2 3">MD1149</strain>
    </source>
</reference>
<sequence length="972" mass="104726">MPLTTSGRGEIDVEQSAEETTPLLSGRQRDQARPQHRPRSDTRNADVDADAGPTLRRPAPYAASSASDRAKPSAGATSGVLSRWTRALAALRTGHLPSSEQFVKLCDTMLESDTLAVEPRGTVWQGPDLGRGRIGTGRLSEKGERVRLATRRAALAHRDLLARRNRDLPTGTAPGDAWQELWYAWKQGELATAESPSPEETSDVATEADHDPPTQSVRSALLTLVRLIVTSASLRQLVADLVLLLRDLVQLQLGQRDLQPAVKEKLEQAVETVVERTVGQDRVQEHDLAAEVQQARPTTSLHQASSMDTRDGQRPVLLPEQDADDLRGRILDRLRQIIAELQRTKAYQQAMECLLAALRTRLFSLLDKSDPSATALATAAADSHPSGQNPLGVGVLLVRPFVEDADPELARALGDWADRLRTALGGPEAVEARCGAPDAGAPTPPFESMKAFVGQADEFITSILLKPHYLGSNESYRALGVLTETVEGFERDAPVWVSDVRRLVREAISSLLCVANDPILGEAVAASAEIVEASGAWLGTAGLMVGKAASGGILGIGEAVWGDVVEWIVPRVLGVLSEASLPRLEFAMPNVAVALEPPSVISTSFIPARISLHQSSLLSYTPPSSLATLAVPLSASVPAAAENPDSCTHFKTTNVLSVEGIQLEVLNVGYFASYKTGIPCFGDVTERGLLDLHFGVDDDATTTDPSLNAAEGLAFDLTFHTPTSTSSDDDDPPLFQVDHSRTSVRLRDFRLEPHQSSHPWLMWFFRPLLRKAVQTVIEHELKEKVIEGGAEWIARIGGEVRGRRTVIEAEEESTTSGMWSWVRSIWDVLGSSGRTDRGQEDGSPAQQQLRQVASPSSDAASEASAVHVHLTSQGITVDLDDFEATVGLGSKGVVLPAGEAEVPLPEGEQPKKGVARAARDEVEREVRQGKAAARAGMGMIGSAVEARQQWREEVARDGLAGQTGWRSDAFEV</sequence>
<feature type="region of interest" description="Disordered" evidence="1">
    <location>
        <begin position="1"/>
        <end position="79"/>
    </location>
</feature>
<protein>
    <submittedName>
        <fullName evidence="2">Uncharacterized protein</fullName>
    </submittedName>
</protein>
<dbReference type="PANTHER" id="PTHR31138">
    <property type="entry name" value="CHROMOSOME 19, WHOLE GENOME SHOTGUN SEQUENCE"/>
    <property type="match status" value="1"/>
</dbReference>
<evidence type="ECO:0000313" key="2">
    <source>
        <dbReference type="EMBL" id="POY74913.1"/>
    </source>
</evidence>
<feature type="compositionally biased region" description="Basic and acidic residues" evidence="1">
    <location>
        <begin position="27"/>
        <end position="46"/>
    </location>
</feature>
<dbReference type="PANTHER" id="PTHR31138:SF1">
    <property type="entry name" value="PDZ DOMAIN-CONTAINING PROTEIN"/>
    <property type="match status" value="1"/>
</dbReference>
<dbReference type="OrthoDB" id="5407957at2759"/>